<feature type="signal peptide" evidence="1">
    <location>
        <begin position="1"/>
        <end position="22"/>
    </location>
</feature>
<evidence type="ECO:0000256" key="1">
    <source>
        <dbReference type="SAM" id="SignalP"/>
    </source>
</evidence>
<dbReference type="Proteomes" id="UP000325218">
    <property type="component" value="Unassembled WGS sequence"/>
</dbReference>
<dbReference type="CDD" id="cd14728">
    <property type="entry name" value="Ere-like"/>
    <property type="match status" value="1"/>
</dbReference>
<dbReference type="EMBL" id="VSDO01000001">
    <property type="protein sequence ID" value="TYA15336.1"/>
    <property type="molecule type" value="Genomic_DNA"/>
</dbReference>
<dbReference type="Pfam" id="PF05139">
    <property type="entry name" value="Erythro_esteras"/>
    <property type="match status" value="1"/>
</dbReference>
<dbReference type="InterPro" id="IPR007815">
    <property type="entry name" value="Emycin_Estase"/>
</dbReference>
<sequence length="472" mass="53190">MTYLQKKTARTLTALLVTAVLAGGWPTAGKAAAEPSVSAPIAGKVTEVRTSTEAIADWKNWTKDHAYRLETIQPAVAGQTANYDDLQMLKPLLQDKRIVFLGESSHGVGEFNSAKTRLIQFLHEEMGYNVLAFESGLSNTAFGYGRAGSAGAEETMKSSIFGVWWSKEILPLFDYIKSSTRTEKPLVLTGFDMQLQYPLIEGDWLQDAALAQKLKEAEEKLSDYSATADIKAYQKEKSRLISVYKEVLKSLKTEKVQAKLKELYPTNPKLPILMERSLNDRIRVAEEYVELSIQSNVELAAGDYTAFLKSMEWRDQAMLNNLLWLANEVYPQEKFIVWGHNDHIRKAQSKVIGTPYPIKLMGEMLPDDFKKYSYVLGLYAASGKTADNTGAEHDVLPLEPGSVESILSAEGAPYTFIDLRYRQNERGNSWMFEPRQTYSWGMIPESLIARDQYDGLLLIDNVHPPQYLRNKK</sequence>
<dbReference type="SUPFAM" id="SSF159501">
    <property type="entry name" value="EreA/ChaN-like"/>
    <property type="match status" value="1"/>
</dbReference>
<dbReference type="RefSeq" id="WP_148450926.1">
    <property type="nucleotide sequence ID" value="NZ_VSDO01000001.1"/>
</dbReference>
<protein>
    <submittedName>
        <fullName evidence="2">Erythromycin esterase family protein</fullName>
    </submittedName>
</protein>
<comment type="caution">
    <text evidence="2">The sequence shown here is derived from an EMBL/GenBank/DDBJ whole genome shotgun (WGS) entry which is preliminary data.</text>
</comment>
<dbReference type="AlphaFoldDB" id="A0A5D0CZJ7"/>
<dbReference type="InterPro" id="IPR052036">
    <property type="entry name" value="Hydrolase/PRTase-associated"/>
</dbReference>
<dbReference type="PANTHER" id="PTHR31299:SF0">
    <property type="entry name" value="ESTERASE, PUTATIVE (AFU_ORTHOLOGUE AFUA_1G05850)-RELATED"/>
    <property type="match status" value="1"/>
</dbReference>
<organism evidence="2 3">
    <name type="scientific">Paenibacillus faecis</name>
    <dbReference type="NCBI Taxonomy" id="862114"/>
    <lineage>
        <taxon>Bacteria</taxon>
        <taxon>Bacillati</taxon>
        <taxon>Bacillota</taxon>
        <taxon>Bacilli</taxon>
        <taxon>Bacillales</taxon>
        <taxon>Paenibacillaceae</taxon>
        <taxon>Paenibacillus</taxon>
    </lineage>
</organism>
<dbReference type="OrthoDB" id="9810066at2"/>
<name>A0A5D0CZJ7_9BACL</name>
<keyword evidence="1" id="KW-0732">Signal</keyword>
<dbReference type="Gene3D" id="3.40.1660.10">
    <property type="entry name" value="EreA-like (biosynthetic domain)"/>
    <property type="match status" value="2"/>
</dbReference>
<keyword evidence="3" id="KW-1185">Reference proteome</keyword>
<evidence type="ECO:0000313" key="2">
    <source>
        <dbReference type="EMBL" id="TYA15336.1"/>
    </source>
</evidence>
<dbReference type="GO" id="GO:0046677">
    <property type="term" value="P:response to antibiotic"/>
    <property type="evidence" value="ECO:0007669"/>
    <property type="project" value="InterPro"/>
</dbReference>
<evidence type="ECO:0000313" key="3">
    <source>
        <dbReference type="Proteomes" id="UP000325218"/>
    </source>
</evidence>
<dbReference type="PANTHER" id="PTHR31299">
    <property type="entry name" value="ESTERASE, PUTATIVE (AFU_ORTHOLOGUE AFUA_1G05850)-RELATED"/>
    <property type="match status" value="1"/>
</dbReference>
<gene>
    <name evidence="2" type="ORF">FRY98_06835</name>
</gene>
<proteinExistence type="predicted"/>
<accession>A0A5D0CZJ7</accession>
<feature type="chain" id="PRO_5038907120" evidence="1">
    <location>
        <begin position="23"/>
        <end position="472"/>
    </location>
</feature>
<reference evidence="2 3" key="1">
    <citation type="submission" date="2019-08" db="EMBL/GenBank/DDBJ databases">
        <title>Genome sequencing of Paenibacillus faecis DSM 23593(T).</title>
        <authorList>
            <person name="Kook J.-K."/>
            <person name="Park S.-N."/>
            <person name="Lim Y.K."/>
        </authorList>
    </citation>
    <scope>NUCLEOTIDE SEQUENCE [LARGE SCALE GENOMIC DNA]</scope>
    <source>
        <strain evidence="2 3">DSM 23593</strain>
    </source>
</reference>